<comment type="cofactor">
    <cofactor evidence="1">
        <name>Zn(2+)</name>
        <dbReference type="ChEBI" id="CHEBI:29105"/>
    </cofactor>
</comment>
<feature type="domain" description="PDZ" evidence="13">
    <location>
        <begin position="347"/>
        <end position="401"/>
    </location>
</feature>
<evidence type="ECO:0000259" key="13">
    <source>
        <dbReference type="PROSITE" id="PS50106"/>
    </source>
</evidence>
<dbReference type="PANTHER" id="PTHR42837">
    <property type="entry name" value="REGULATOR OF SIGMA-E PROTEASE RSEP"/>
    <property type="match status" value="1"/>
</dbReference>
<accession>A0ABY1Q7D7</accession>
<keyword evidence="10 12" id="KW-0472">Membrane</keyword>
<evidence type="ECO:0000256" key="6">
    <source>
        <dbReference type="ARBA" id="ARBA00022801"/>
    </source>
</evidence>
<dbReference type="InterPro" id="IPR041489">
    <property type="entry name" value="PDZ_6"/>
</dbReference>
<evidence type="ECO:0000256" key="5">
    <source>
        <dbReference type="ARBA" id="ARBA00022692"/>
    </source>
</evidence>
<feature type="transmembrane region" description="Helical" evidence="12">
    <location>
        <begin position="153"/>
        <end position="177"/>
    </location>
</feature>
<evidence type="ECO:0000256" key="4">
    <source>
        <dbReference type="ARBA" id="ARBA00022670"/>
    </source>
</evidence>
<dbReference type="GO" id="GO:0006508">
    <property type="term" value="P:proteolysis"/>
    <property type="evidence" value="ECO:0007669"/>
    <property type="project" value="UniProtKB-KW"/>
</dbReference>
<dbReference type="InterPro" id="IPR004387">
    <property type="entry name" value="Pept_M50_Zn"/>
</dbReference>
<evidence type="ECO:0000256" key="2">
    <source>
        <dbReference type="ARBA" id="ARBA00004141"/>
    </source>
</evidence>
<dbReference type="Gene3D" id="2.30.42.10">
    <property type="match status" value="2"/>
</dbReference>
<evidence type="ECO:0000256" key="7">
    <source>
        <dbReference type="ARBA" id="ARBA00022833"/>
    </source>
</evidence>
<evidence type="ECO:0000256" key="3">
    <source>
        <dbReference type="ARBA" id="ARBA00007931"/>
    </source>
</evidence>
<dbReference type="Pfam" id="PF17820">
    <property type="entry name" value="PDZ_6"/>
    <property type="match status" value="1"/>
</dbReference>
<evidence type="ECO:0000256" key="11">
    <source>
        <dbReference type="SAM" id="MobiDB-lite"/>
    </source>
</evidence>
<dbReference type="PANTHER" id="PTHR42837:SF2">
    <property type="entry name" value="MEMBRANE METALLOPROTEASE ARASP2, CHLOROPLASTIC-RELATED"/>
    <property type="match status" value="1"/>
</dbReference>
<dbReference type="EMBL" id="FXUG01000007">
    <property type="protein sequence ID" value="SMP61996.1"/>
    <property type="molecule type" value="Genomic_DNA"/>
</dbReference>
<evidence type="ECO:0000313" key="15">
    <source>
        <dbReference type="Proteomes" id="UP001158067"/>
    </source>
</evidence>
<evidence type="ECO:0000256" key="1">
    <source>
        <dbReference type="ARBA" id="ARBA00001947"/>
    </source>
</evidence>
<keyword evidence="5 12" id="KW-0812">Transmembrane</keyword>
<feature type="region of interest" description="Disordered" evidence="11">
    <location>
        <begin position="482"/>
        <end position="506"/>
    </location>
</feature>
<comment type="subcellular location">
    <subcellularLocation>
        <location evidence="2">Membrane</location>
        <topology evidence="2">Multi-pass membrane protein</topology>
    </subcellularLocation>
</comment>
<feature type="transmembrane region" description="Helical" evidence="12">
    <location>
        <begin position="20"/>
        <end position="45"/>
    </location>
</feature>
<reference evidence="14 15" key="1">
    <citation type="submission" date="2017-05" db="EMBL/GenBank/DDBJ databases">
        <authorList>
            <person name="Varghese N."/>
            <person name="Submissions S."/>
        </authorList>
    </citation>
    <scope>NUCLEOTIDE SEQUENCE [LARGE SCALE GENOMIC DNA]</scope>
    <source>
        <strain evidence="14 15">DSM 25457</strain>
    </source>
</reference>
<comment type="caution">
    <text evidence="14">The sequence shown here is derived from an EMBL/GenBank/DDBJ whole genome shotgun (WGS) entry which is preliminary data.</text>
</comment>
<dbReference type="SUPFAM" id="SSF50156">
    <property type="entry name" value="PDZ domain-like"/>
    <property type="match status" value="2"/>
</dbReference>
<proteinExistence type="inferred from homology"/>
<sequence length="745" mass="79891">MSSFDSSFFSLLLAATEEPSAMWSLLTSTWLWTKVALGIGLVIFVHELGHFLAAKLFGVKCEKFYIGFDVPIQIGPIKFPRTLGKFTYGETEYGIGIIPLGGYVKMLGQDDDPRKAEEEAKRIRLAQEAGDDNVGPPALDPRSYPAKTVWQRMIIISAGVVMNVITGVLFAAIAYFYGVPYTPAIVGGVTPGGPAWQAGIEPGGQVVSVADLPDDDQLHFNEMKLAIMTEGMDTPEEPIDVRLSYGSETRDYQLTPQSHPLEPSLRLIGIHGPTGTKLTQKLFAMPNSSAAKVLTDDDSEAEIIAFNGKSLDESALMPITPVLSEIVSSPSEPIEMTLVTSAGDQRKVTLAPQPEKDFGLRFAVGEITALIKGGPAEKAGMKLGDTIVAVDGDQDLDAYSMLLRNWIPGTAVQLTVRRGTGTDAVDKTLSVVPTAAVQTKSPVSELGDTMGIQALGLAYAPTATVIALTGTDAEQDVSLQSADGKLTSDGKSNSDDEAGSASQTADAKATLKVGDVIREVRIRFPDANSRQSLADSLGEETIKLLTKGWELGPSMPLGVLMETIQVLPVGTEVIVTGTRPPEGDVVESTLLIRQSDRFWYDRGINFASVDAIQTADSFSGALALGWREGVRRLGNVGRFLGMLITGKVQPKFLGGPIRIAQMASYEAERGISAQLLFLTMLSMNLAILNFLPIPALDGGHMMFLIAEAIRGKRVDEALEMRLTFAGVLALLALMIFVFANDILHL</sequence>
<dbReference type="RefSeq" id="WP_283433282.1">
    <property type="nucleotide sequence ID" value="NZ_FXUG01000007.1"/>
</dbReference>
<dbReference type="SMART" id="SM00228">
    <property type="entry name" value="PDZ"/>
    <property type="match status" value="2"/>
</dbReference>
<dbReference type="CDD" id="cd06163">
    <property type="entry name" value="S2P-M50_PDZ_RseP-like"/>
    <property type="match status" value="2"/>
</dbReference>
<evidence type="ECO:0000256" key="9">
    <source>
        <dbReference type="ARBA" id="ARBA00023049"/>
    </source>
</evidence>
<keyword evidence="9" id="KW-0482">Metalloprotease</keyword>
<evidence type="ECO:0000256" key="10">
    <source>
        <dbReference type="ARBA" id="ARBA00023136"/>
    </source>
</evidence>
<dbReference type="GO" id="GO:0008233">
    <property type="term" value="F:peptidase activity"/>
    <property type="evidence" value="ECO:0007669"/>
    <property type="project" value="UniProtKB-KW"/>
</dbReference>
<dbReference type="PROSITE" id="PS50106">
    <property type="entry name" value="PDZ"/>
    <property type="match status" value="1"/>
</dbReference>
<keyword evidence="6" id="KW-0378">Hydrolase</keyword>
<name>A0ABY1Q7D7_9BACT</name>
<dbReference type="Pfam" id="PF02163">
    <property type="entry name" value="Peptidase_M50"/>
    <property type="match status" value="1"/>
</dbReference>
<keyword evidence="4 14" id="KW-0645">Protease</keyword>
<organism evidence="14 15">
    <name type="scientific">Neorhodopirellula lusitana</name>
    <dbReference type="NCBI Taxonomy" id="445327"/>
    <lineage>
        <taxon>Bacteria</taxon>
        <taxon>Pseudomonadati</taxon>
        <taxon>Planctomycetota</taxon>
        <taxon>Planctomycetia</taxon>
        <taxon>Pirellulales</taxon>
        <taxon>Pirellulaceae</taxon>
        <taxon>Neorhodopirellula</taxon>
    </lineage>
</organism>
<dbReference type="InterPro" id="IPR008915">
    <property type="entry name" value="Peptidase_M50"/>
</dbReference>
<evidence type="ECO:0000256" key="8">
    <source>
        <dbReference type="ARBA" id="ARBA00022989"/>
    </source>
</evidence>
<evidence type="ECO:0000256" key="12">
    <source>
        <dbReference type="SAM" id="Phobius"/>
    </source>
</evidence>
<dbReference type="InterPro" id="IPR036034">
    <property type="entry name" value="PDZ_sf"/>
</dbReference>
<feature type="transmembrane region" description="Helical" evidence="12">
    <location>
        <begin position="675"/>
        <end position="696"/>
    </location>
</feature>
<keyword evidence="8 12" id="KW-1133">Transmembrane helix</keyword>
<comment type="similarity">
    <text evidence="3">Belongs to the peptidase M50B family.</text>
</comment>
<gene>
    <name evidence="14" type="ORF">SAMN06265222_107211</name>
</gene>
<keyword evidence="7" id="KW-0862">Zinc</keyword>
<dbReference type="Proteomes" id="UP001158067">
    <property type="component" value="Unassembled WGS sequence"/>
</dbReference>
<evidence type="ECO:0000313" key="14">
    <source>
        <dbReference type="EMBL" id="SMP61996.1"/>
    </source>
</evidence>
<keyword evidence="15" id="KW-1185">Reference proteome</keyword>
<protein>
    <submittedName>
        <fullName evidence="14">Regulator of sigma E protease</fullName>
    </submittedName>
</protein>
<feature type="transmembrane region" description="Helical" evidence="12">
    <location>
        <begin position="717"/>
        <end position="739"/>
    </location>
</feature>
<dbReference type="InterPro" id="IPR001478">
    <property type="entry name" value="PDZ"/>
</dbReference>